<dbReference type="Proteomes" id="UP000257136">
    <property type="component" value="Unassembled WGS sequence"/>
</dbReference>
<feature type="short sequence motif" description="GXSXG" evidence="2">
    <location>
        <begin position="58"/>
        <end position="62"/>
    </location>
</feature>
<gene>
    <name evidence="4" type="ORF">C8P67_101260</name>
</gene>
<keyword evidence="2" id="KW-0442">Lipid degradation</keyword>
<evidence type="ECO:0000313" key="5">
    <source>
        <dbReference type="Proteomes" id="UP000257136"/>
    </source>
</evidence>
<evidence type="ECO:0000256" key="1">
    <source>
        <dbReference type="ARBA" id="ARBA00023098"/>
    </source>
</evidence>
<feature type="domain" description="PNPLA" evidence="3">
    <location>
        <begin position="22"/>
        <end position="204"/>
    </location>
</feature>
<feature type="short sequence motif" description="DGA/G" evidence="2">
    <location>
        <begin position="190"/>
        <end position="192"/>
    </location>
</feature>
<keyword evidence="1 2" id="KW-0443">Lipid metabolism</keyword>
<accession>A0A3E0EUC9</accession>
<reference evidence="4 5" key="1">
    <citation type="submission" date="2018-08" db="EMBL/GenBank/DDBJ databases">
        <title>Genomic Encyclopedia of Archaeal and Bacterial Type Strains, Phase II (KMG-II): from individual species to whole genera.</title>
        <authorList>
            <person name="Goeker M."/>
        </authorList>
    </citation>
    <scope>NUCLEOTIDE SEQUENCE [LARGE SCALE GENOMIC DNA]</scope>
    <source>
        <strain evidence="4 5">DSM 100880</strain>
    </source>
</reference>
<proteinExistence type="predicted"/>
<dbReference type="InterPro" id="IPR047156">
    <property type="entry name" value="Teg/CotR/CapV-like"/>
</dbReference>
<comment type="caution">
    <text evidence="4">The sequence shown here is derived from an EMBL/GenBank/DDBJ whole genome shotgun (WGS) entry which is preliminary data.</text>
</comment>
<keyword evidence="2" id="KW-0378">Hydrolase</keyword>
<organism evidence="4 5">
    <name type="scientific">Flavobacterium aquicola</name>
    <dbReference type="NCBI Taxonomy" id="1682742"/>
    <lineage>
        <taxon>Bacteria</taxon>
        <taxon>Pseudomonadati</taxon>
        <taxon>Bacteroidota</taxon>
        <taxon>Flavobacteriia</taxon>
        <taxon>Flavobacteriales</taxon>
        <taxon>Flavobacteriaceae</taxon>
        <taxon>Flavobacterium</taxon>
    </lineage>
</organism>
<evidence type="ECO:0000256" key="2">
    <source>
        <dbReference type="PROSITE-ProRule" id="PRU01161"/>
    </source>
</evidence>
<name>A0A3E0EUC9_9FLAO</name>
<dbReference type="PANTHER" id="PTHR24138">
    <property type="entry name" value="INTRACELLLAR PHOSPHOLIPASE A FAMILY"/>
    <property type="match status" value="1"/>
</dbReference>
<dbReference type="PROSITE" id="PS51635">
    <property type="entry name" value="PNPLA"/>
    <property type="match status" value="1"/>
</dbReference>
<dbReference type="GO" id="GO:0016042">
    <property type="term" value="P:lipid catabolic process"/>
    <property type="evidence" value="ECO:0007669"/>
    <property type="project" value="UniProtKB-UniRule"/>
</dbReference>
<dbReference type="CDD" id="cd07199">
    <property type="entry name" value="Pat17_PNPLA8_PNPLA9_like"/>
    <property type="match status" value="1"/>
</dbReference>
<dbReference type="GO" id="GO:0016787">
    <property type="term" value="F:hydrolase activity"/>
    <property type="evidence" value="ECO:0007669"/>
    <property type="project" value="UniProtKB-UniRule"/>
</dbReference>
<dbReference type="EMBL" id="QUNI01000001">
    <property type="protein sequence ID" value="REH01778.1"/>
    <property type="molecule type" value="Genomic_DNA"/>
</dbReference>
<dbReference type="AlphaFoldDB" id="A0A3E0EUC9"/>
<dbReference type="InterPro" id="IPR016035">
    <property type="entry name" value="Acyl_Trfase/lysoPLipase"/>
</dbReference>
<dbReference type="InterPro" id="IPR002641">
    <property type="entry name" value="PNPLA_dom"/>
</dbReference>
<dbReference type="SUPFAM" id="SSF52151">
    <property type="entry name" value="FabD/lysophospholipase-like"/>
    <property type="match status" value="1"/>
</dbReference>
<feature type="active site" description="Proton acceptor" evidence="2">
    <location>
        <position position="190"/>
    </location>
</feature>
<protein>
    <submittedName>
        <fullName evidence="4">Patatin-like phospholipase</fullName>
    </submittedName>
</protein>
<dbReference type="Pfam" id="PF01734">
    <property type="entry name" value="Patatin"/>
    <property type="match status" value="1"/>
</dbReference>
<dbReference type="Gene3D" id="3.40.1090.10">
    <property type="entry name" value="Cytosolic phospholipase A2 catalytic domain"/>
    <property type="match status" value="1"/>
</dbReference>
<evidence type="ECO:0000313" key="4">
    <source>
        <dbReference type="EMBL" id="REH01778.1"/>
    </source>
</evidence>
<dbReference type="OrthoDB" id="9807112at2"/>
<keyword evidence="5" id="KW-1185">Reference proteome</keyword>
<sequence length="401" mass="45076">MATKKEIAHTNLGIPQRKKIILSIDGGGMRGILTVQLLKKLEEIAGSPCYEWCDMVAGTSTGAIISGLILKKNSAKKIEELYINLVARVFTKRNFLANRYYNPPAYDKKNYRNLLKQLIGNDTLEKLNQETNIDCCFTSKDLNAGEETFFTCVNSNGLSNGTYKSVLLRAVMEATMSAPTYFSPFERFVDGGTTTYNNPTLTAVLEALTYTGKDKYKADELVVFSFGTGTTLRFIDPLETDSIKGIDALFWLNYVMEETNKDASEMQIDLLRSKLIKGLELRRYQISLDKAAIQLIPNKSIKHIPNLEADSLHELENDVLSNIDMADVTKFPLMKVIGEAMAEFICSTDNNSKKTGNWFQSDFVDPKTKRGTLVTAHGYKFIEEIIRNLSNKDWIEKQPTA</sequence>
<dbReference type="PANTHER" id="PTHR24138:SF10">
    <property type="entry name" value="PHOSPHOLIPASE A2"/>
    <property type="match status" value="1"/>
</dbReference>
<feature type="active site" description="Nucleophile" evidence="2">
    <location>
        <position position="60"/>
    </location>
</feature>
<evidence type="ECO:0000259" key="3">
    <source>
        <dbReference type="PROSITE" id="PS51635"/>
    </source>
</evidence>
<dbReference type="RefSeq" id="WP_115809557.1">
    <property type="nucleotide sequence ID" value="NZ_QUNI01000001.1"/>
</dbReference>
<feature type="short sequence motif" description="GXGXXG" evidence="2">
    <location>
        <begin position="26"/>
        <end position="31"/>
    </location>
</feature>